<evidence type="ECO:0000313" key="2">
    <source>
        <dbReference type="Proteomes" id="UP000233551"/>
    </source>
</evidence>
<evidence type="ECO:0000313" key="1">
    <source>
        <dbReference type="EMBL" id="PKI40578.1"/>
    </source>
</evidence>
<accession>A0A2I0I9B1</accession>
<proteinExistence type="predicted"/>
<gene>
    <name evidence="1" type="ORF">CRG98_039030</name>
</gene>
<sequence>MACVENSDAPEEPPRDPMVFTVGTWGWTLQTENPSPEMDLGLGEPWLAVGPTWLGEEPEEARGSIDRASDLRGSVARRPRLKTISRRRPRDPRSGFFQCFPNVPRCLETVVASVCQKHAPKNCQEAFVTTEMSLGRPN</sequence>
<dbReference type="Proteomes" id="UP000233551">
    <property type="component" value="Unassembled WGS sequence"/>
</dbReference>
<reference evidence="1 2" key="1">
    <citation type="submission" date="2017-11" db="EMBL/GenBank/DDBJ databases">
        <title>De-novo sequencing of pomegranate (Punica granatum L.) genome.</title>
        <authorList>
            <person name="Akparov Z."/>
            <person name="Amiraslanov A."/>
            <person name="Hajiyeva S."/>
            <person name="Abbasov M."/>
            <person name="Kaur K."/>
            <person name="Hamwieh A."/>
            <person name="Solovyev V."/>
            <person name="Salamov A."/>
            <person name="Braich B."/>
            <person name="Kosarev P."/>
            <person name="Mahmoud A."/>
            <person name="Hajiyev E."/>
            <person name="Babayeva S."/>
            <person name="Izzatullayeva V."/>
            <person name="Mammadov A."/>
            <person name="Mammadov A."/>
            <person name="Sharifova S."/>
            <person name="Ojaghi J."/>
            <person name="Eynullazada K."/>
            <person name="Bayramov B."/>
            <person name="Abdulazimova A."/>
            <person name="Shahmuradov I."/>
        </authorList>
    </citation>
    <scope>NUCLEOTIDE SEQUENCE [LARGE SCALE GENOMIC DNA]</scope>
    <source>
        <strain evidence="2">cv. AG2017</strain>
        <tissue evidence="1">Leaf</tissue>
    </source>
</reference>
<comment type="caution">
    <text evidence="1">The sequence shown here is derived from an EMBL/GenBank/DDBJ whole genome shotgun (WGS) entry which is preliminary data.</text>
</comment>
<organism evidence="1 2">
    <name type="scientific">Punica granatum</name>
    <name type="common">Pomegranate</name>
    <dbReference type="NCBI Taxonomy" id="22663"/>
    <lineage>
        <taxon>Eukaryota</taxon>
        <taxon>Viridiplantae</taxon>
        <taxon>Streptophyta</taxon>
        <taxon>Embryophyta</taxon>
        <taxon>Tracheophyta</taxon>
        <taxon>Spermatophyta</taxon>
        <taxon>Magnoliopsida</taxon>
        <taxon>eudicotyledons</taxon>
        <taxon>Gunneridae</taxon>
        <taxon>Pentapetalae</taxon>
        <taxon>rosids</taxon>
        <taxon>malvids</taxon>
        <taxon>Myrtales</taxon>
        <taxon>Lythraceae</taxon>
        <taxon>Punica</taxon>
    </lineage>
</organism>
<dbReference type="EMBL" id="PGOL01003521">
    <property type="protein sequence ID" value="PKI40578.1"/>
    <property type="molecule type" value="Genomic_DNA"/>
</dbReference>
<name>A0A2I0I9B1_PUNGR</name>
<keyword evidence="2" id="KW-1185">Reference proteome</keyword>
<dbReference type="AlphaFoldDB" id="A0A2I0I9B1"/>
<protein>
    <submittedName>
        <fullName evidence="1">Uncharacterized protein</fullName>
    </submittedName>
</protein>